<dbReference type="EMBL" id="CADEBD010000171">
    <property type="protein sequence ID" value="CAB3224066.1"/>
    <property type="molecule type" value="Genomic_DNA"/>
</dbReference>
<evidence type="ECO:0000313" key="1">
    <source>
        <dbReference type="EMBL" id="CAB3224066.1"/>
    </source>
</evidence>
<gene>
    <name evidence="1" type="ORF">APLA_LOCUS1691</name>
</gene>
<comment type="caution">
    <text evidence="1">The sequence shown here is derived from an EMBL/GenBank/DDBJ whole genome shotgun (WGS) entry which is preliminary data.</text>
</comment>
<dbReference type="Proteomes" id="UP000494256">
    <property type="component" value="Unassembled WGS sequence"/>
</dbReference>
<organism evidence="1 2">
    <name type="scientific">Arctia plantaginis</name>
    <name type="common">Wood tiger moth</name>
    <name type="synonym">Phalaena plantaginis</name>
    <dbReference type="NCBI Taxonomy" id="874455"/>
    <lineage>
        <taxon>Eukaryota</taxon>
        <taxon>Metazoa</taxon>
        <taxon>Ecdysozoa</taxon>
        <taxon>Arthropoda</taxon>
        <taxon>Hexapoda</taxon>
        <taxon>Insecta</taxon>
        <taxon>Pterygota</taxon>
        <taxon>Neoptera</taxon>
        <taxon>Endopterygota</taxon>
        <taxon>Lepidoptera</taxon>
        <taxon>Glossata</taxon>
        <taxon>Ditrysia</taxon>
        <taxon>Noctuoidea</taxon>
        <taxon>Erebidae</taxon>
        <taxon>Arctiinae</taxon>
        <taxon>Arctia</taxon>
    </lineage>
</organism>
<name>A0A8S0YX92_ARCPL</name>
<sequence>MVLFFCRSPQIFVGWADVINENYGVTNPKYILDSAVCSIAIFIMLALPSTLDFFKHFTVKYVEDIPKKTIKTCIGLDTNKQNNALFFYVFIGGRIRIV</sequence>
<dbReference type="AlphaFoldDB" id="A0A8S0YX92"/>
<dbReference type="OrthoDB" id="5962932at2759"/>
<protein>
    <submittedName>
        <fullName evidence="1">Uncharacterized protein</fullName>
    </submittedName>
</protein>
<proteinExistence type="predicted"/>
<evidence type="ECO:0000313" key="2">
    <source>
        <dbReference type="Proteomes" id="UP000494256"/>
    </source>
</evidence>
<reference evidence="1 2" key="1">
    <citation type="submission" date="2020-04" db="EMBL/GenBank/DDBJ databases">
        <authorList>
            <person name="Wallbank WR R."/>
            <person name="Pardo Diaz C."/>
            <person name="Kozak K."/>
            <person name="Martin S."/>
            <person name="Jiggins C."/>
            <person name="Moest M."/>
            <person name="Warren A I."/>
            <person name="Byers J.R.P. K."/>
            <person name="Montejo-Kovacevich G."/>
            <person name="Yen C E."/>
        </authorList>
    </citation>
    <scope>NUCLEOTIDE SEQUENCE [LARGE SCALE GENOMIC DNA]</scope>
</reference>
<accession>A0A8S0YX92</accession>